<proteinExistence type="predicted"/>
<evidence type="ECO:0000313" key="2">
    <source>
        <dbReference type="EMBL" id="MBL0371346.1"/>
    </source>
</evidence>
<dbReference type="Pfam" id="PF13439">
    <property type="entry name" value="Glyco_transf_4"/>
    <property type="match status" value="1"/>
</dbReference>
<dbReference type="PANTHER" id="PTHR12526">
    <property type="entry name" value="GLYCOSYLTRANSFERASE"/>
    <property type="match status" value="1"/>
</dbReference>
<dbReference type="GO" id="GO:0016757">
    <property type="term" value="F:glycosyltransferase activity"/>
    <property type="evidence" value="ECO:0007669"/>
    <property type="project" value="UniProtKB-ARBA"/>
</dbReference>
<gene>
    <name evidence="2" type="ORF">JJB09_04840</name>
</gene>
<sequence>MTLPPLKILQVLEPSGGGSGRHFVDLCKGLSARGHDVTAIYSPLRAEERFIGELQALRLSAVHAVPMTRSPSPSDFKAWQTIASIIEQGGPFDIIHGHSSKAGALTRMRKPGRHIPRVYTPHAFRTMDPTLGKNGRRIFGGIESLFGRYLTDALICVSVDEKRHAIEALGIAADRLHVIINGVSPPPSGRQLEIRQRLGVRKGAFVFGAVGRLSRQKAPERLIDAFSRIARERPEAELVMIGSGELEGAVRSQIRASGLEPRIHLDSEVNGAEAMQAFNALVMPSRYEAMSYVMLEAAASGLPLILSDVGGASTVLNNGANGLLVANSDDPTELANAMLKVSDRCRYASMLAAANARKHLYELESMVDETERLYRSLVP</sequence>
<dbReference type="Pfam" id="PF13692">
    <property type="entry name" value="Glyco_trans_1_4"/>
    <property type="match status" value="1"/>
</dbReference>
<dbReference type="Gene3D" id="3.40.50.2000">
    <property type="entry name" value="Glycogen Phosphorylase B"/>
    <property type="match status" value="2"/>
</dbReference>
<feature type="domain" description="Glycosyltransferase subfamily 4-like N-terminal" evidence="1">
    <location>
        <begin position="17"/>
        <end position="184"/>
    </location>
</feature>
<name>A0A937CL86_9HYPH</name>
<accession>A0A937CL86</accession>
<evidence type="ECO:0000313" key="3">
    <source>
        <dbReference type="Proteomes" id="UP000633219"/>
    </source>
</evidence>
<dbReference type="InterPro" id="IPR028098">
    <property type="entry name" value="Glyco_trans_4-like_N"/>
</dbReference>
<reference evidence="2" key="1">
    <citation type="submission" date="2021-01" db="EMBL/GenBank/DDBJ databases">
        <title>Rhizobium sp. strain KVB221 16S ribosomal RNA gene Genome sequencing and assembly.</title>
        <authorList>
            <person name="Kang M."/>
        </authorList>
    </citation>
    <scope>NUCLEOTIDE SEQUENCE</scope>
    <source>
        <strain evidence="2">KVB221</strain>
    </source>
</reference>
<dbReference type="AlphaFoldDB" id="A0A937CL86"/>
<dbReference type="Proteomes" id="UP000633219">
    <property type="component" value="Unassembled WGS sequence"/>
</dbReference>
<organism evidence="2 3">
    <name type="scientific">Rhizobium setariae</name>
    <dbReference type="NCBI Taxonomy" id="2801340"/>
    <lineage>
        <taxon>Bacteria</taxon>
        <taxon>Pseudomonadati</taxon>
        <taxon>Pseudomonadota</taxon>
        <taxon>Alphaproteobacteria</taxon>
        <taxon>Hyphomicrobiales</taxon>
        <taxon>Rhizobiaceae</taxon>
        <taxon>Rhizobium/Agrobacterium group</taxon>
        <taxon>Rhizobium</taxon>
    </lineage>
</organism>
<protein>
    <submittedName>
        <fullName evidence="2">Glycosyltransferase family 4 protein</fullName>
    </submittedName>
</protein>
<comment type="caution">
    <text evidence="2">The sequence shown here is derived from an EMBL/GenBank/DDBJ whole genome shotgun (WGS) entry which is preliminary data.</text>
</comment>
<dbReference type="SUPFAM" id="SSF53756">
    <property type="entry name" value="UDP-Glycosyltransferase/glycogen phosphorylase"/>
    <property type="match status" value="1"/>
</dbReference>
<keyword evidence="3" id="KW-1185">Reference proteome</keyword>
<evidence type="ECO:0000259" key="1">
    <source>
        <dbReference type="Pfam" id="PF13439"/>
    </source>
</evidence>
<dbReference type="CDD" id="cd03801">
    <property type="entry name" value="GT4_PimA-like"/>
    <property type="match status" value="1"/>
</dbReference>
<dbReference type="RefSeq" id="WP_201653904.1">
    <property type="nucleotide sequence ID" value="NZ_JAEQNC010000002.1"/>
</dbReference>
<dbReference type="EMBL" id="JAEQNC010000002">
    <property type="protein sequence ID" value="MBL0371346.1"/>
    <property type="molecule type" value="Genomic_DNA"/>
</dbReference>